<keyword evidence="4" id="KW-0560">Oxidoreductase</keyword>
<keyword evidence="2" id="KW-0004">4Fe-4S</keyword>
<evidence type="ECO:0000256" key="8">
    <source>
        <dbReference type="ARBA" id="ARBA00046314"/>
    </source>
</evidence>
<reference evidence="12" key="1">
    <citation type="submission" date="2021-01" db="EMBL/GenBank/DDBJ databases">
        <authorList>
            <person name="Corre E."/>
            <person name="Pelletier E."/>
            <person name="Niang G."/>
            <person name="Scheremetjew M."/>
            <person name="Finn R."/>
            <person name="Kale V."/>
            <person name="Holt S."/>
            <person name="Cochrane G."/>
            <person name="Meng A."/>
            <person name="Brown T."/>
            <person name="Cohen L."/>
        </authorList>
    </citation>
    <scope>NUCLEOTIDE SEQUENCE</scope>
    <source>
        <strain evidence="12">UNC1205</strain>
    </source>
</reference>
<evidence type="ECO:0000256" key="4">
    <source>
        <dbReference type="ARBA" id="ARBA00023002"/>
    </source>
</evidence>
<feature type="signal peptide" evidence="11">
    <location>
        <begin position="1"/>
        <end position="21"/>
    </location>
</feature>
<protein>
    <recommendedName>
        <fullName evidence="10">4-hydroxy-3-methylbut-2-enyl diphosphate reductase</fullName>
        <ecNumber evidence="10">1.17.7.4</ecNumber>
    </recommendedName>
</protein>
<keyword evidence="5" id="KW-0408">Iron</keyword>
<dbReference type="AlphaFoldDB" id="A0A7S0ULV9"/>
<organism evidence="12">
    <name type="scientific">Pseudo-nitzschia delicatissima</name>
    <dbReference type="NCBI Taxonomy" id="44447"/>
    <lineage>
        <taxon>Eukaryota</taxon>
        <taxon>Sar</taxon>
        <taxon>Stramenopiles</taxon>
        <taxon>Ochrophyta</taxon>
        <taxon>Bacillariophyta</taxon>
        <taxon>Bacillariophyceae</taxon>
        <taxon>Bacillariophycidae</taxon>
        <taxon>Bacillariales</taxon>
        <taxon>Bacillariaceae</taxon>
        <taxon>Pseudo-nitzschia</taxon>
    </lineage>
</organism>
<evidence type="ECO:0000313" key="12">
    <source>
        <dbReference type="EMBL" id="CAD8761026.1"/>
    </source>
</evidence>
<evidence type="ECO:0000256" key="10">
    <source>
        <dbReference type="ARBA" id="ARBA00047177"/>
    </source>
</evidence>
<accession>A0A7S0ULV9</accession>
<comment type="similarity">
    <text evidence="9">Belongs to the IspH family.</text>
</comment>
<evidence type="ECO:0000256" key="7">
    <source>
        <dbReference type="ARBA" id="ARBA00046313"/>
    </source>
</evidence>
<evidence type="ECO:0000256" key="6">
    <source>
        <dbReference type="ARBA" id="ARBA00023014"/>
    </source>
</evidence>
<comment type="cofactor">
    <cofactor evidence="1">
        <name>[4Fe-4S] cluster</name>
        <dbReference type="ChEBI" id="CHEBI:49883"/>
    </cofactor>
</comment>
<dbReference type="CDD" id="cd13944">
    <property type="entry name" value="lytB_ispH"/>
    <property type="match status" value="1"/>
</dbReference>
<evidence type="ECO:0000256" key="2">
    <source>
        <dbReference type="ARBA" id="ARBA00022485"/>
    </source>
</evidence>
<evidence type="ECO:0000256" key="1">
    <source>
        <dbReference type="ARBA" id="ARBA00001966"/>
    </source>
</evidence>
<dbReference type="GO" id="GO:0019288">
    <property type="term" value="P:isopentenyl diphosphate biosynthetic process, methylerythritol 4-phosphate pathway"/>
    <property type="evidence" value="ECO:0007669"/>
    <property type="project" value="InterPro"/>
</dbReference>
<dbReference type="GO" id="GO:0050992">
    <property type="term" value="P:dimethylallyl diphosphate biosynthetic process"/>
    <property type="evidence" value="ECO:0007669"/>
    <property type="project" value="InterPro"/>
</dbReference>
<dbReference type="GO" id="GO:0051745">
    <property type="term" value="F:4-hydroxy-3-methylbut-2-enyl diphosphate reductase activity"/>
    <property type="evidence" value="ECO:0007669"/>
    <property type="project" value="UniProtKB-EC"/>
</dbReference>
<evidence type="ECO:0000256" key="3">
    <source>
        <dbReference type="ARBA" id="ARBA00022723"/>
    </source>
</evidence>
<sequence length="459" mass="51347">MKFSSSSISALVLLAANGSDAFAPAIQSPGLASTELFSTKSQSKKNDRLGFMKNPQYHRRGFTDVRPKIEEKMEEDYTSELVEDLKSNNYLVEKDGVKMYLAKDFGFCWGVERSIALAYEAVEHYPDRKLHITNELIHNPEVNDSLTEMKVNLIEKESATGAKDFSPVEEGDVVILPAFGASYEEMEMLDKKNVEVVDTTCPWVSKVWNAVDKHQKKGLTSVIHGKYAHEETLATTSFCEDYICVKNMDEAQMVVDYMQKGEDSTPEDKEALLKYFKNAISEGFDPDTMLAKLGLANQTTMYKKETKAIGQLFQKAMMKIYGPSKVDEHYLEFDTICDATQERQDAVYELVEKSNDLELDFILVVGGWDSSNTAHLLEIPHNEGVRSFHINRADCIGADNTITHRTVEGEIVTETFLTSDPEKNVVLGVTSGASTPDGSVQDALGQIFLLKQMLSAKEE</sequence>
<dbReference type="EC" id="1.17.7.4" evidence="10"/>
<dbReference type="Gene3D" id="3.40.50.11270">
    <property type="match status" value="1"/>
</dbReference>
<dbReference type="NCBIfam" id="NF009911">
    <property type="entry name" value="PRK13371.1"/>
    <property type="match status" value="1"/>
</dbReference>
<proteinExistence type="inferred from homology"/>
<comment type="pathway">
    <text evidence="7">Isoprenoid biosynthesis; isopentenyl diphosphate biosynthesis via DXP pathway; isopentenyl diphosphate from 1-deoxy-D-xylulose 5-phosphate: step 6/6.</text>
</comment>
<dbReference type="GO" id="GO:0051539">
    <property type="term" value="F:4 iron, 4 sulfur cluster binding"/>
    <property type="evidence" value="ECO:0007669"/>
    <property type="project" value="UniProtKB-KW"/>
</dbReference>
<keyword evidence="6" id="KW-0411">Iron-sulfur</keyword>
<dbReference type="Pfam" id="PF02401">
    <property type="entry name" value="LYTB"/>
    <property type="match status" value="1"/>
</dbReference>
<keyword evidence="11" id="KW-0732">Signal</keyword>
<dbReference type="InterPro" id="IPR003451">
    <property type="entry name" value="LytB/IspH"/>
</dbReference>
<name>A0A7S0ULV9_9STRA</name>
<dbReference type="NCBIfam" id="TIGR00216">
    <property type="entry name" value="ispH_lytB"/>
    <property type="match status" value="1"/>
</dbReference>
<dbReference type="Gene3D" id="3.40.1010.20">
    <property type="entry name" value="4-hydroxy-3-methylbut-2-enyl diphosphate reductase, catalytic domain"/>
    <property type="match status" value="2"/>
</dbReference>
<evidence type="ECO:0000256" key="5">
    <source>
        <dbReference type="ARBA" id="ARBA00023004"/>
    </source>
</evidence>
<feature type="chain" id="PRO_5030856565" description="4-hydroxy-3-methylbut-2-enyl diphosphate reductase" evidence="11">
    <location>
        <begin position="22"/>
        <end position="459"/>
    </location>
</feature>
<dbReference type="GO" id="GO:0046872">
    <property type="term" value="F:metal ion binding"/>
    <property type="evidence" value="ECO:0007669"/>
    <property type="project" value="UniProtKB-KW"/>
</dbReference>
<dbReference type="PANTHER" id="PTHR31619:SF5">
    <property type="entry name" value="4-HYDROXY-3-METHYLBUT-2-ENYL DIPHOSPHATE REDUCTASE, CHLOROPLASTIC"/>
    <property type="match status" value="1"/>
</dbReference>
<comment type="pathway">
    <text evidence="8">Isoprenoid biosynthesis; dimethylallyl diphosphate biosynthesis; dimethylallyl diphosphate from (2E)-4-hydroxy-3-methylbutenyl diphosphate: step 1/1.</text>
</comment>
<evidence type="ECO:0000256" key="9">
    <source>
        <dbReference type="ARBA" id="ARBA00046335"/>
    </source>
</evidence>
<evidence type="ECO:0000256" key="11">
    <source>
        <dbReference type="SAM" id="SignalP"/>
    </source>
</evidence>
<dbReference type="PANTHER" id="PTHR31619">
    <property type="entry name" value="4-HYDROXY-3-METHYLBUT-2-ENYL DIPHOSPHATE REDUCTASE, CHLOROPLASTIC"/>
    <property type="match status" value="1"/>
</dbReference>
<gene>
    <name evidence="12" type="ORF">PDEL1432_LOCUS1066</name>
</gene>
<dbReference type="HAMAP" id="MF_00191">
    <property type="entry name" value="IspH"/>
    <property type="match status" value="1"/>
</dbReference>
<keyword evidence="3" id="KW-0479">Metal-binding</keyword>
<dbReference type="EMBL" id="HBFL01001488">
    <property type="protein sequence ID" value="CAD8761026.1"/>
    <property type="molecule type" value="Transcribed_RNA"/>
</dbReference>